<feature type="compositionally biased region" description="Acidic residues" evidence="1">
    <location>
        <begin position="12"/>
        <end position="21"/>
    </location>
</feature>
<dbReference type="Pfam" id="PF24008">
    <property type="entry name" value="DUF7322"/>
    <property type="match status" value="1"/>
</dbReference>
<dbReference type="RefSeq" id="WP_188978508.1">
    <property type="nucleotide sequence ID" value="NZ_BMPG01000002.1"/>
</dbReference>
<evidence type="ECO:0000313" key="4">
    <source>
        <dbReference type="EMBL" id="GGL61843.1"/>
    </source>
</evidence>
<proteinExistence type="predicted"/>
<feature type="domain" description="DUF7322" evidence="3">
    <location>
        <begin position="27"/>
        <end position="87"/>
    </location>
</feature>
<feature type="transmembrane region" description="Helical" evidence="2">
    <location>
        <begin position="36"/>
        <end position="58"/>
    </location>
</feature>
<accession>A0A830FKQ5</accession>
<evidence type="ECO:0000313" key="5">
    <source>
        <dbReference type="Proteomes" id="UP000607197"/>
    </source>
</evidence>
<keyword evidence="2" id="KW-0472">Membrane</keyword>
<keyword evidence="2" id="KW-0812">Transmembrane</keyword>
<dbReference type="AlphaFoldDB" id="A0A830FKQ5"/>
<organism evidence="4 5">
    <name type="scientific">Halocalculus aciditolerans</name>
    <dbReference type="NCBI Taxonomy" id="1383812"/>
    <lineage>
        <taxon>Archaea</taxon>
        <taxon>Methanobacteriati</taxon>
        <taxon>Methanobacteriota</taxon>
        <taxon>Stenosarchaea group</taxon>
        <taxon>Halobacteria</taxon>
        <taxon>Halobacteriales</taxon>
        <taxon>Halobacteriaceae</taxon>
        <taxon>Halocalculus</taxon>
    </lineage>
</organism>
<reference evidence="4" key="1">
    <citation type="journal article" date="2014" name="Int. J. Syst. Evol. Microbiol.">
        <title>Complete genome sequence of Corynebacterium casei LMG S-19264T (=DSM 44701T), isolated from a smear-ripened cheese.</title>
        <authorList>
            <consortium name="US DOE Joint Genome Institute (JGI-PGF)"/>
            <person name="Walter F."/>
            <person name="Albersmeier A."/>
            <person name="Kalinowski J."/>
            <person name="Ruckert C."/>
        </authorList>
    </citation>
    <scope>NUCLEOTIDE SEQUENCE</scope>
    <source>
        <strain evidence="4">JCM 19596</strain>
    </source>
</reference>
<gene>
    <name evidence="4" type="ORF">GCM10009039_20060</name>
</gene>
<dbReference type="InterPro" id="IPR055746">
    <property type="entry name" value="DUF7322"/>
</dbReference>
<keyword evidence="2" id="KW-1133">Transmembrane helix</keyword>
<keyword evidence="5" id="KW-1185">Reference proteome</keyword>
<dbReference type="EMBL" id="BMPG01000002">
    <property type="protein sequence ID" value="GGL61843.1"/>
    <property type="molecule type" value="Genomic_DNA"/>
</dbReference>
<feature type="transmembrane region" description="Helical" evidence="2">
    <location>
        <begin position="64"/>
        <end position="83"/>
    </location>
</feature>
<reference evidence="4" key="2">
    <citation type="submission" date="2020-09" db="EMBL/GenBank/DDBJ databases">
        <authorList>
            <person name="Sun Q."/>
            <person name="Ohkuma M."/>
        </authorList>
    </citation>
    <scope>NUCLEOTIDE SEQUENCE</scope>
    <source>
        <strain evidence="4">JCM 19596</strain>
    </source>
</reference>
<dbReference type="Proteomes" id="UP000607197">
    <property type="component" value="Unassembled WGS sequence"/>
</dbReference>
<comment type="caution">
    <text evidence="4">The sequence shown here is derived from an EMBL/GenBank/DDBJ whole genome shotgun (WGS) entry which is preliminary data.</text>
</comment>
<evidence type="ECO:0000259" key="3">
    <source>
        <dbReference type="Pfam" id="PF24008"/>
    </source>
</evidence>
<name>A0A830FKQ5_9EURY</name>
<evidence type="ECO:0000256" key="1">
    <source>
        <dbReference type="SAM" id="MobiDB-lite"/>
    </source>
</evidence>
<feature type="region of interest" description="Disordered" evidence="1">
    <location>
        <begin position="1"/>
        <end position="27"/>
    </location>
</feature>
<evidence type="ECO:0000256" key="2">
    <source>
        <dbReference type="SAM" id="Phobius"/>
    </source>
</evidence>
<protein>
    <recommendedName>
        <fullName evidence="3">DUF7322 domain-containing protein</fullName>
    </recommendedName>
</protein>
<sequence length="96" mass="10504">MPSPLDILDQSPSDDEDESDPDQPGLADIDPVIRRAFVKLVLVINVGALAAALGVLFLVFRGNYVYAAAIGVPGFALLAYAAYEYRRVTDYRDDRD</sequence>